<protein>
    <submittedName>
        <fullName evidence="1">Uncharacterized protein</fullName>
    </submittedName>
</protein>
<keyword evidence="2" id="KW-1185">Reference proteome</keyword>
<dbReference type="VEuPathDB" id="PiroplasmaDB:BOVATA_049400"/>
<accession>A0A2H6KKD9</accession>
<dbReference type="Proteomes" id="UP000236319">
    <property type="component" value="Unassembled WGS sequence"/>
</dbReference>
<reference evidence="1 2" key="1">
    <citation type="journal article" date="2017" name="BMC Genomics">
        <title>Whole-genome assembly of Babesia ovata and comparative genomics between closely related pathogens.</title>
        <authorList>
            <person name="Yamagishi J."/>
            <person name="Asada M."/>
            <person name="Hakimi H."/>
            <person name="Tanaka T.Q."/>
            <person name="Sugimoto C."/>
            <person name="Kawazu S."/>
        </authorList>
    </citation>
    <scope>NUCLEOTIDE SEQUENCE [LARGE SCALE GENOMIC DNA]</scope>
    <source>
        <strain evidence="1 2">Miyake</strain>
    </source>
</reference>
<evidence type="ECO:0000313" key="2">
    <source>
        <dbReference type="Proteomes" id="UP000236319"/>
    </source>
</evidence>
<evidence type="ECO:0000313" key="1">
    <source>
        <dbReference type="EMBL" id="GBE63447.1"/>
    </source>
</evidence>
<dbReference type="GeneID" id="39877217"/>
<comment type="caution">
    <text evidence="1">The sequence shown here is derived from an EMBL/GenBank/DDBJ whole genome shotgun (WGS) entry which is preliminary data.</text>
</comment>
<proteinExistence type="predicted"/>
<gene>
    <name evidence="1" type="ORF">BOVATA_049400</name>
</gene>
<organism evidence="1 2">
    <name type="scientific">Babesia ovata</name>
    <dbReference type="NCBI Taxonomy" id="189622"/>
    <lineage>
        <taxon>Eukaryota</taxon>
        <taxon>Sar</taxon>
        <taxon>Alveolata</taxon>
        <taxon>Apicomplexa</taxon>
        <taxon>Aconoidasida</taxon>
        <taxon>Piroplasmida</taxon>
        <taxon>Babesiidae</taxon>
        <taxon>Babesia</taxon>
    </lineage>
</organism>
<name>A0A2H6KKD9_9APIC</name>
<dbReference type="RefSeq" id="XP_028869690.1">
    <property type="nucleotide sequence ID" value="XM_029013857.1"/>
</dbReference>
<dbReference type="EMBL" id="BDSA01000050">
    <property type="protein sequence ID" value="GBE63447.1"/>
    <property type="molecule type" value="Genomic_DNA"/>
</dbReference>
<dbReference type="OrthoDB" id="366979at2759"/>
<sequence>MVDENSRPQEAEAAKKKVDARLEECGRKASAFCNNLATKHNKFGNSDTIKQFNDKLRDRVLHVRGTIEYEKERLARSKSREEELKATTEKIKSVLKERETEVNAHICREVTAVVRREAYVDCFCFERYAERFSDPDTFESGILTVWITEILKTNEVTRRIKDYIAENNGSKKNMYGDNIFKDSSTTADRFHEPIKREIKKVLQEAGVTAQNVENIQRACKTFAQTLQVIVDDKVQTIVHQIGQDEELFEEHNKGEHGALHLTQAVKLILQQMVIRARREATELEWMVGTTKEKQVGKPFSNSKSTIAAEMDASNGRVKDLFQKLSRGTSAPQTDTKGTGTINDEIAAKLKVSFKKTSGGEIDLATSDNFMTQFEGTRDNLRAGKIASAAGTGTENVLDEEIGGDIMASGGGGGNKISELGKAFTNYEAQITRDSLALTDPNALAGALPEKIRKIRDEVTGALTTIDDFNDQAIVKFTEVSSNLSNLCYAVRNAAADGKDSAKTKLILLKETYFAESTSAQNSINKIHSDLSELQKKLESGPIKEAKRYLSHVDHSTTATINLLGNHVKREIETAQEALTTHATRQYVNALKTLLTEFAEKAEKVLEGLPDEIEKDLKIGYKGFMAKLGEQFVKKVEQIKTIEVTSSSPDNSPLKGRRKLKEALTSFSGVLQNQSDFMSDSKVSKPSNDALTKLLTGLIDSQHFNHDFSVNLDALKKSLAQCVPHKFGASSTFMLQSLKDGFNRLTKELGNAYVNTYSGKPYNDADDSNELRKRCGKVSTYDGLKDLQISKYTALGTFMADEGYEVSDPGEQNGELQDKKTMTGEHIRNLIIGSADKHIYTSMDYSRDGGALKTLLELLETFFRLHHLNPPPNPRAPCSVYETLMWFSGLPYNSVYIDLTADGFSSLFDKTEKPASTDTHDSFISYEDLDEVSLEAYPEPITVGNLSDNLTEVCHYSHDLLTTIMGHGHAGGVYACDYNVNPHGLIYPQNMNTLICLLFDLLKRLHYQLYLLYQQCSYENSLGGWRECWYGCGIGGSNWKCNNLQCPNQAGNQNADQMHKQTCNQNPNQKCNQYPKCGIKSPLQSFLEDGLQGFLPHDVSSNRGQIKCSLGNHYGIPCRIPMGFADIDTVASRRQTGESLNNILAEICGASSSPLSKLCAQLNCLLPSGPKTLGDMFGFYFNFLSGWNDISDEDRQKHQRRAFDDAVNKAYFNERYDDLDITAMFKNSNHNPKPTEQSSTHLTGDLYALVKCNGTTPSTPSHPCGPYLKPHCVDICGIFSAKNANKYLSWIVFITETFYDLLKKLYDECSNTCGGDKPKCRVSKCIEACDAKKLPMSPNVTHHESCDCVANCKYIHPIICKYGFVHGDVVRLSDNSRRFI</sequence>